<evidence type="ECO:0000313" key="2">
    <source>
        <dbReference type="EMBL" id="GMN73135.1"/>
    </source>
</evidence>
<feature type="region of interest" description="Disordered" evidence="1">
    <location>
        <begin position="52"/>
        <end position="91"/>
    </location>
</feature>
<dbReference type="EMBL" id="BTGU01016981">
    <property type="protein sequence ID" value="GMN73135.1"/>
    <property type="molecule type" value="Genomic_DNA"/>
</dbReference>
<organism evidence="2 3">
    <name type="scientific">Ficus carica</name>
    <name type="common">Common fig</name>
    <dbReference type="NCBI Taxonomy" id="3494"/>
    <lineage>
        <taxon>Eukaryota</taxon>
        <taxon>Viridiplantae</taxon>
        <taxon>Streptophyta</taxon>
        <taxon>Embryophyta</taxon>
        <taxon>Tracheophyta</taxon>
        <taxon>Spermatophyta</taxon>
        <taxon>Magnoliopsida</taxon>
        <taxon>eudicotyledons</taxon>
        <taxon>Gunneridae</taxon>
        <taxon>Pentapetalae</taxon>
        <taxon>rosids</taxon>
        <taxon>fabids</taxon>
        <taxon>Rosales</taxon>
        <taxon>Moraceae</taxon>
        <taxon>Ficeae</taxon>
        <taxon>Ficus</taxon>
    </lineage>
</organism>
<evidence type="ECO:0000313" key="3">
    <source>
        <dbReference type="Proteomes" id="UP001187192"/>
    </source>
</evidence>
<accession>A0AA88EH39</accession>
<keyword evidence="3" id="KW-1185">Reference proteome</keyword>
<sequence length="131" mass="14192">IPNVTGAGARRSTSVAVHAATAVAFEIAVVRSPIFLACGVARWGFAVAKKPPLPSRPPEGAFDSRPRATPRIGKSQSFFRRRRPPRPPIRSGSGFPVVVRVAVSVASRATHSRYNRSRASFFGGHPCYNRR</sequence>
<dbReference type="AlphaFoldDB" id="A0AA88EH39"/>
<proteinExistence type="predicted"/>
<name>A0AA88EH39_FICCA</name>
<feature type="non-terminal residue" evidence="2">
    <location>
        <position position="131"/>
    </location>
</feature>
<dbReference type="Proteomes" id="UP001187192">
    <property type="component" value="Unassembled WGS sequence"/>
</dbReference>
<comment type="caution">
    <text evidence="2">The sequence shown here is derived from an EMBL/GenBank/DDBJ whole genome shotgun (WGS) entry which is preliminary data.</text>
</comment>
<reference evidence="2" key="1">
    <citation type="submission" date="2023-07" db="EMBL/GenBank/DDBJ databases">
        <title>draft genome sequence of fig (Ficus carica).</title>
        <authorList>
            <person name="Takahashi T."/>
            <person name="Nishimura K."/>
        </authorList>
    </citation>
    <scope>NUCLEOTIDE SEQUENCE</scope>
</reference>
<gene>
    <name evidence="2" type="ORF">TIFTF001_055319</name>
</gene>
<protein>
    <submittedName>
        <fullName evidence="2">Uncharacterized protein</fullName>
    </submittedName>
</protein>
<evidence type="ECO:0000256" key="1">
    <source>
        <dbReference type="SAM" id="MobiDB-lite"/>
    </source>
</evidence>